<gene>
    <name evidence="2" type="primary">LOC107760298</name>
</gene>
<proteinExistence type="predicted"/>
<name>A0AC58UR03_TOBAC</name>
<sequence>MNEEVEESKCMSALPVLQKQRRKEMDKQFERFLNVLKQVHVNIPFTEVLSHMPAYAKFLKEIFSNKRKSEETSVVKLTKHCSSILQNKLPQKYGDPGSFTIPCSLGSIKFEKSMCDLGASINLIHLSIFRKLEGEIGEIRSIPVSLQLADQTTIIPEGIVEDVLVRVDIFVFHVDFIMVNMEENREILLILGIHFLATGRAILDIHERQPCSE</sequence>
<reference evidence="2" key="2">
    <citation type="submission" date="2025-08" db="UniProtKB">
        <authorList>
            <consortium name="RefSeq"/>
        </authorList>
    </citation>
    <scope>IDENTIFICATION</scope>
    <source>
        <tissue evidence="2">Leaf</tissue>
    </source>
</reference>
<reference evidence="1" key="1">
    <citation type="journal article" date="2014" name="Nat. Commun.">
        <title>The tobacco genome sequence and its comparison with those of tomato and potato.</title>
        <authorList>
            <person name="Sierro N."/>
            <person name="Battey J.N."/>
            <person name="Ouadi S."/>
            <person name="Bakaher N."/>
            <person name="Bovet L."/>
            <person name="Willig A."/>
            <person name="Goepfert S."/>
            <person name="Peitsch M.C."/>
            <person name="Ivanov N.V."/>
        </authorList>
    </citation>
    <scope>NUCLEOTIDE SEQUENCE [LARGE SCALE GENOMIC DNA]</scope>
</reference>
<protein>
    <submittedName>
        <fullName evidence="2">Uncharacterized protein LOC107760298</fullName>
    </submittedName>
</protein>
<dbReference type="RefSeq" id="XP_075111903.1">
    <property type="nucleotide sequence ID" value="XM_075255802.1"/>
</dbReference>
<evidence type="ECO:0000313" key="1">
    <source>
        <dbReference type="Proteomes" id="UP000790787"/>
    </source>
</evidence>
<dbReference type="Proteomes" id="UP000790787">
    <property type="component" value="Chromosome 6"/>
</dbReference>
<accession>A0AC58UR03</accession>
<organism evidence="1 2">
    <name type="scientific">Nicotiana tabacum</name>
    <name type="common">Common tobacco</name>
    <dbReference type="NCBI Taxonomy" id="4097"/>
    <lineage>
        <taxon>Eukaryota</taxon>
        <taxon>Viridiplantae</taxon>
        <taxon>Streptophyta</taxon>
        <taxon>Embryophyta</taxon>
        <taxon>Tracheophyta</taxon>
        <taxon>Spermatophyta</taxon>
        <taxon>Magnoliopsida</taxon>
        <taxon>eudicotyledons</taxon>
        <taxon>Gunneridae</taxon>
        <taxon>Pentapetalae</taxon>
        <taxon>asterids</taxon>
        <taxon>lamiids</taxon>
        <taxon>Solanales</taxon>
        <taxon>Solanaceae</taxon>
        <taxon>Nicotianoideae</taxon>
        <taxon>Nicotianeae</taxon>
        <taxon>Nicotiana</taxon>
    </lineage>
</organism>
<keyword evidence="1" id="KW-1185">Reference proteome</keyword>
<evidence type="ECO:0000313" key="2">
    <source>
        <dbReference type="RefSeq" id="XP_075111903.1"/>
    </source>
</evidence>